<evidence type="ECO:0000313" key="2">
    <source>
        <dbReference type="EMBL" id="GGG85351.1"/>
    </source>
</evidence>
<evidence type="ECO:0000313" key="3">
    <source>
        <dbReference type="Proteomes" id="UP000600247"/>
    </source>
</evidence>
<proteinExistence type="predicted"/>
<dbReference type="EMBL" id="BMHY01000014">
    <property type="protein sequence ID" value="GGG85351.1"/>
    <property type="molecule type" value="Genomic_DNA"/>
</dbReference>
<keyword evidence="1" id="KW-1133">Transmembrane helix</keyword>
<dbReference type="RefSeq" id="WP_188892370.1">
    <property type="nucleotide sequence ID" value="NZ_BMHY01000014.1"/>
</dbReference>
<dbReference type="Proteomes" id="UP000600247">
    <property type="component" value="Unassembled WGS sequence"/>
</dbReference>
<organism evidence="2 3">
    <name type="scientific">Paenibacillus radicis</name>
    <name type="common">ex Gao et al. 2016</name>
    <dbReference type="NCBI Taxonomy" id="1737354"/>
    <lineage>
        <taxon>Bacteria</taxon>
        <taxon>Bacillati</taxon>
        <taxon>Bacillota</taxon>
        <taxon>Bacilli</taxon>
        <taxon>Bacillales</taxon>
        <taxon>Paenibacillaceae</taxon>
        <taxon>Paenibacillus</taxon>
    </lineage>
</organism>
<evidence type="ECO:0000256" key="1">
    <source>
        <dbReference type="SAM" id="Phobius"/>
    </source>
</evidence>
<protein>
    <submittedName>
        <fullName evidence="2">Uncharacterized protein</fullName>
    </submittedName>
</protein>
<accession>A0A917HPR4</accession>
<keyword evidence="3" id="KW-1185">Reference proteome</keyword>
<feature type="transmembrane region" description="Helical" evidence="1">
    <location>
        <begin position="12"/>
        <end position="36"/>
    </location>
</feature>
<reference evidence="2 3" key="1">
    <citation type="journal article" date="2014" name="Int. J. Syst. Evol. Microbiol.">
        <title>Complete genome sequence of Corynebacterium casei LMG S-19264T (=DSM 44701T), isolated from a smear-ripened cheese.</title>
        <authorList>
            <consortium name="US DOE Joint Genome Institute (JGI-PGF)"/>
            <person name="Walter F."/>
            <person name="Albersmeier A."/>
            <person name="Kalinowski J."/>
            <person name="Ruckert C."/>
        </authorList>
    </citation>
    <scope>NUCLEOTIDE SEQUENCE [LARGE SCALE GENOMIC DNA]</scope>
    <source>
        <strain evidence="2 3">CGMCC 1.15286</strain>
    </source>
</reference>
<sequence>MDSGTGGLVVLWPIILMGLIYIPILALGIYMSVLFIKLARRGIAALDIYLAEKGRRF</sequence>
<gene>
    <name evidence="2" type="ORF">GCM10010918_49130</name>
</gene>
<dbReference type="AlphaFoldDB" id="A0A917HPR4"/>
<keyword evidence="1" id="KW-0812">Transmembrane</keyword>
<name>A0A917HPR4_9BACL</name>
<keyword evidence="1" id="KW-0472">Membrane</keyword>
<comment type="caution">
    <text evidence="2">The sequence shown here is derived from an EMBL/GenBank/DDBJ whole genome shotgun (WGS) entry which is preliminary data.</text>
</comment>